<reference evidence="8 9" key="1">
    <citation type="submission" date="2020-08" db="EMBL/GenBank/DDBJ databases">
        <title>Bridging the membrane lipid divide: bacteria of the FCB group superphylum have the potential to synthesize archaeal ether lipids.</title>
        <authorList>
            <person name="Villanueva L."/>
            <person name="Von Meijenfeldt F.A.B."/>
            <person name="Westbye A.B."/>
            <person name="Yadav S."/>
            <person name="Hopmans E.C."/>
            <person name="Dutilh B.E."/>
            <person name="Sinninghe Damste J.S."/>
        </authorList>
    </citation>
    <scope>NUCLEOTIDE SEQUENCE [LARGE SCALE GENOMIC DNA]</scope>
    <source>
        <strain evidence="8">NIOZ-UU36</strain>
    </source>
</reference>
<dbReference type="AlphaFoldDB" id="A0A8J6NGS3"/>
<dbReference type="GO" id="GO:0043190">
    <property type="term" value="C:ATP-binding cassette (ABC) transporter complex"/>
    <property type="evidence" value="ECO:0007669"/>
    <property type="project" value="InterPro"/>
</dbReference>
<comment type="similarity">
    <text evidence="2">Belongs to the bacterial solute-binding protein 5 family.</text>
</comment>
<dbReference type="PANTHER" id="PTHR30290:SF10">
    <property type="entry name" value="PERIPLASMIC OLIGOPEPTIDE-BINDING PROTEIN-RELATED"/>
    <property type="match status" value="1"/>
</dbReference>
<feature type="signal peptide" evidence="6">
    <location>
        <begin position="1"/>
        <end position="21"/>
    </location>
</feature>
<dbReference type="Gene3D" id="3.10.105.10">
    <property type="entry name" value="Dipeptide-binding Protein, Domain 3"/>
    <property type="match status" value="1"/>
</dbReference>
<dbReference type="CDD" id="cd08503">
    <property type="entry name" value="PBP2_NikA_DppA_OppA_like_17"/>
    <property type="match status" value="1"/>
</dbReference>
<evidence type="ECO:0000313" key="9">
    <source>
        <dbReference type="Proteomes" id="UP000614469"/>
    </source>
</evidence>
<evidence type="ECO:0000313" key="8">
    <source>
        <dbReference type="EMBL" id="MBC8335423.1"/>
    </source>
</evidence>
<proteinExistence type="inferred from homology"/>
<dbReference type="SUPFAM" id="SSF53850">
    <property type="entry name" value="Periplasmic binding protein-like II"/>
    <property type="match status" value="1"/>
</dbReference>
<dbReference type="InterPro" id="IPR030678">
    <property type="entry name" value="Peptide/Ni-bd"/>
</dbReference>
<evidence type="ECO:0000256" key="3">
    <source>
        <dbReference type="ARBA" id="ARBA00022448"/>
    </source>
</evidence>
<organism evidence="8 9">
    <name type="scientific">Candidatus Desulfolinea nitratireducens</name>
    <dbReference type="NCBI Taxonomy" id="2841698"/>
    <lineage>
        <taxon>Bacteria</taxon>
        <taxon>Bacillati</taxon>
        <taxon>Chloroflexota</taxon>
        <taxon>Anaerolineae</taxon>
        <taxon>Anaerolineales</taxon>
        <taxon>Anaerolineales incertae sedis</taxon>
        <taxon>Candidatus Desulfolinea</taxon>
    </lineage>
</organism>
<keyword evidence="4 6" id="KW-0732">Signal</keyword>
<keyword evidence="3" id="KW-0813">Transport</keyword>
<feature type="region of interest" description="Disordered" evidence="5">
    <location>
        <begin position="26"/>
        <end position="54"/>
    </location>
</feature>
<dbReference type="Gene3D" id="3.40.190.10">
    <property type="entry name" value="Periplasmic binding protein-like II"/>
    <property type="match status" value="1"/>
</dbReference>
<comment type="caution">
    <text evidence="8">The sequence shown here is derived from an EMBL/GenBank/DDBJ whole genome shotgun (WGS) entry which is preliminary data.</text>
</comment>
<feature type="compositionally biased region" description="Pro residues" evidence="5">
    <location>
        <begin position="28"/>
        <end position="50"/>
    </location>
</feature>
<comment type="subcellular location">
    <subcellularLocation>
        <location evidence="1">Cell envelope</location>
    </subcellularLocation>
</comment>
<dbReference type="Proteomes" id="UP000614469">
    <property type="component" value="Unassembled WGS sequence"/>
</dbReference>
<dbReference type="InterPro" id="IPR039424">
    <property type="entry name" value="SBP_5"/>
</dbReference>
<evidence type="ECO:0000259" key="7">
    <source>
        <dbReference type="Pfam" id="PF00496"/>
    </source>
</evidence>
<dbReference type="GO" id="GO:0030313">
    <property type="term" value="C:cell envelope"/>
    <property type="evidence" value="ECO:0007669"/>
    <property type="project" value="UniProtKB-SubCell"/>
</dbReference>
<evidence type="ECO:0000256" key="4">
    <source>
        <dbReference type="ARBA" id="ARBA00022729"/>
    </source>
</evidence>
<gene>
    <name evidence="8" type="ORF">H8E29_09175</name>
</gene>
<dbReference type="PIRSF" id="PIRSF002741">
    <property type="entry name" value="MppA"/>
    <property type="match status" value="1"/>
</dbReference>
<evidence type="ECO:0000256" key="6">
    <source>
        <dbReference type="SAM" id="SignalP"/>
    </source>
</evidence>
<dbReference type="Pfam" id="PF00496">
    <property type="entry name" value="SBP_bac_5"/>
    <property type="match status" value="1"/>
</dbReference>
<evidence type="ECO:0000256" key="5">
    <source>
        <dbReference type="SAM" id="MobiDB-lite"/>
    </source>
</evidence>
<dbReference type="EMBL" id="JACNJN010000109">
    <property type="protein sequence ID" value="MBC8335423.1"/>
    <property type="molecule type" value="Genomic_DNA"/>
</dbReference>
<feature type="chain" id="PRO_5035299429" evidence="6">
    <location>
        <begin position="22"/>
        <end position="530"/>
    </location>
</feature>
<accession>A0A8J6NGS3</accession>
<evidence type="ECO:0000256" key="2">
    <source>
        <dbReference type="ARBA" id="ARBA00005695"/>
    </source>
</evidence>
<dbReference type="InterPro" id="IPR000914">
    <property type="entry name" value="SBP_5_dom"/>
</dbReference>
<feature type="domain" description="Solute-binding protein family 5" evidence="7">
    <location>
        <begin position="103"/>
        <end position="432"/>
    </location>
</feature>
<dbReference type="GO" id="GO:1904680">
    <property type="term" value="F:peptide transmembrane transporter activity"/>
    <property type="evidence" value="ECO:0007669"/>
    <property type="project" value="TreeGrafter"/>
</dbReference>
<dbReference type="GO" id="GO:0042597">
    <property type="term" value="C:periplasmic space"/>
    <property type="evidence" value="ECO:0007669"/>
    <property type="project" value="UniProtKB-ARBA"/>
</dbReference>
<protein>
    <submittedName>
        <fullName evidence="8">ABC transporter substrate-binding protein</fullName>
    </submittedName>
</protein>
<name>A0A8J6NGS3_9CHLR</name>
<dbReference type="GO" id="GO:0015833">
    <property type="term" value="P:peptide transport"/>
    <property type="evidence" value="ECO:0007669"/>
    <property type="project" value="TreeGrafter"/>
</dbReference>
<dbReference type="PROSITE" id="PS51257">
    <property type="entry name" value="PROKAR_LIPOPROTEIN"/>
    <property type="match status" value="1"/>
</dbReference>
<evidence type="ECO:0000256" key="1">
    <source>
        <dbReference type="ARBA" id="ARBA00004196"/>
    </source>
</evidence>
<dbReference type="PANTHER" id="PTHR30290">
    <property type="entry name" value="PERIPLASMIC BINDING COMPONENT OF ABC TRANSPORTER"/>
    <property type="match status" value="1"/>
</dbReference>
<sequence length="530" mass="57958">MRTKKLVWITTLLLVLAVALAACSPAAPEEPAPAPEEPAPAPEEPAPAPEEPAVDERGTLRFTDGLAYGGNENLDPVDEARFWPSISLLYDRLTEPAFDSMTPSPSLAASWESNDDATVWTFHLREDVYFHDGTQLTSADVAYSANHWKTSETSILASTFAVVDSIETPDDFTVVFNLNQPVVTFDLTVMDYRARVLPVDGLPGVLETGMGSGPFKLETLDVEGVTVMVANDDYWDGPPGLAAIEVYGIADVEAQATALLSGQLDWQGVTYEISQRFEGNDDYKITQIPGGDWSGFVMRTDIPPFDNLALRQAMHLVVDRQKMVDLALSGAGTVSCDSAVMPGDPNVLSECSYEYDIEAAKAKLVEAGYPDGFEVNLGTADVCQDWTALTEIFQQDAALAGITVNIVTTSSDGFWTEQWMVEPFVMTCWNARGADAALNEIYRGGGSWNESFWAVDEFDALLDAARSETDADKRRQNYLDAQIMLHEDGGTIIPYYSNLVRVMKTCIDGIPPLSDIWIDWDGITKDSSCE</sequence>